<feature type="compositionally biased region" description="Polar residues" evidence="1">
    <location>
        <begin position="827"/>
        <end position="839"/>
    </location>
</feature>
<feature type="region of interest" description="Disordered" evidence="1">
    <location>
        <begin position="788"/>
        <end position="936"/>
    </location>
</feature>
<proteinExistence type="predicted"/>
<feature type="compositionally biased region" description="Polar residues" evidence="1">
    <location>
        <begin position="924"/>
        <end position="934"/>
    </location>
</feature>
<dbReference type="InterPro" id="IPR052292">
    <property type="entry name" value="Glucose_repression_reg"/>
</dbReference>
<feature type="region of interest" description="Disordered" evidence="1">
    <location>
        <begin position="207"/>
        <end position="255"/>
    </location>
</feature>
<feature type="compositionally biased region" description="Acidic residues" evidence="1">
    <location>
        <begin position="674"/>
        <end position="688"/>
    </location>
</feature>
<feature type="region of interest" description="Disordered" evidence="1">
    <location>
        <begin position="337"/>
        <end position="365"/>
    </location>
</feature>
<feature type="region of interest" description="Disordered" evidence="1">
    <location>
        <begin position="660"/>
        <end position="697"/>
    </location>
</feature>
<feature type="region of interest" description="Disordered" evidence="1">
    <location>
        <begin position="53"/>
        <end position="128"/>
    </location>
</feature>
<feature type="domain" description="Nitrogen regulatory protein areA GATA-like" evidence="2">
    <location>
        <begin position="150"/>
        <end position="177"/>
    </location>
</feature>
<accession>A0AAW0G3B1</accession>
<feature type="region of interest" description="Disordered" evidence="1">
    <location>
        <begin position="1"/>
        <end position="36"/>
    </location>
</feature>
<feature type="compositionally biased region" description="Low complexity" evidence="1">
    <location>
        <begin position="604"/>
        <end position="614"/>
    </location>
</feature>
<feature type="compositionally biased region" description="Basic and acidic residues" evidence="1">
    <location>
        <begin position="281"/>
        <end position="294"/>
    </location>
</feature>
<feature type="compositionally biased region" description="Polar residues" evidence="1">
    <location>
        <begin position="891"/>
        <end position="912"/>
    </location>
</feature>
<feature type="region of interest" description="Disordered" evidence="1">
    <location>
        <begin position="281"/>
        <end position="322"/>
    </location>
</feature>
<dbReference type="GO" id="GO:0042149">
    <property type="term" value="P:cellular response to glucose starvation"/>
    <property type="evidence" value="ECO:0007669"/>
    <property type="project" value="TreeGrafter"/>
</dbReference>
<feature type="region of interest" description="Disordered" evidence="1">
    <location>
        <begin position="381"/>
        <end position="438"/>
    </location>
</feature>
<dbReference type="PANTHER" id="PTHR28051:SF1">
    <property type="entry name" value="PROTEIN MTL1-RELATED"/>
    <property type="match status" value="1"/>
</dbReference>
<feature type="compositionally biased region" description="Acidic residues" evidence="1">
    <location>
        <begin position="69"/>
        <end position="78"/>
    </location>
</feature>
<protein>
    <recommendedName>
        <fullName evidence="2">Nitrogen regulatory protein areA GATA-like domain-containing protein</fullName>
    </recommendedName>
</protein>
<feature type="compositionally biased region" description="Polar residues" evidence="1">
    <location>
        <begin position="735"/>
        <end position="760"/>
    </location>
</feature>
<evidence type="ECO:0000256" key="1">
    <source>
        <dbReference type="SAM" id="MobiDB-lite"/>
    </source>
</evidence>
<dbReference type="GO" id="GO:0007039">
    <property type="term" value="P:protein catabolic process in the vacuole"/>
    <property type="evidence" value="ECO:0007669"/>
    <property type="project" value="TreeGrafter"/>
</dbReference>
<feature type="compositionally biased region" description="Polar residues" evidence="1">
    <location>
        <begin position="57"/>
        <end position="66"/>
    </location>
</feature>
<feature type="compositionally biased region" description="Low complexity" evidence="1">
    <location>
        <begin position="840"/>
        <end position="858"/>
    </location>
</feature>
<feature type="compositionally biased region" description="Low complexity" evidence="1">
    <location>
        <begin position="341"/>
        <end position="365"/>
    </location>
</feature>
<evidence type="ECO:0000313" key="4">
    <source>
        <dbReference type="Proteomes" id="UP001385951"/>
    </source>
</evidence>
<feature type="compositionally biased region" description="Basic residues" evidence="1">
    <location>
        <begin position="246"/>
        <end position="255"/>
    </location>
</feature>
<feature type="compositionally biased region" description="Low complexity" evidence="1">
    <location>
        <begin position="807"/>
        <end position="820"/>
    </location>
</feature>
<dbReference type="AlphaFoldDB" id="A0AAW0G3B1"/>
<name>A0AAW0G3B1_9APHY</name>
<dbReference type="Pfam" id="PF08550">
    <property type="entry name" value="GATA_AreA"/>
    <property type="match status" value="1"/>
</dbReference>
<sequence length="961" mass="107432">MSSTNNLGDVFTGGATTSQHVDAEDDDHFENTTFKLKRTRSLGLLDEFIDPSEQEKIIQQQNNTKSEPALDDSDENEIDERYTIIDDTESPLSSVQSTTSASNSSKSPSPVTTIKSPEILPHDDTDLTSEPSRHVDYLSHQWDVSDISKSWRYVISKRKDVANSARLENASWRTWAQRRSNLKTISPEVVNWSKDSDVTWLYGPILNDDESNNNNNNNNNKDDNNHHHHQTTATSAVAGDISIPNKSKKGPKPILKRRTVQDMMISHLNLLKLQLATNRLQDRDRRRSQRERIEAANSNYDETHPFTNDDDHDKSSNERPPEYFDYDAISAKLNSQYKNYSNPNSNLNSSTDLTGLNNSNSSNTSLKDRLNQLAADNNQKAIFPSNSDNSSPNNDTNFNDNDNSNVKYNNDLTDNSINDNTNQNNINDNNDDSTSIPKNERRIHFNDEVQQCIAIDDFDDEDGDYDDEYDDDSQDDDSYYYDDESEDSYVYETPNRNENDDTVNDLENDEDEDEEEDDEGGFFLNVKSSNIQNVPGLGSSTSKDSTNSNSDSLSTPNANDNTEDTDLISTNNSKFYRTIQLLPPTSLNYGSSDEESDEENPYTSSLSHNVNNNSSRGYDYYYDYNTVYTVDPNHAIYGSNAANKTPDVVDVPDNITMALDDSAANRLSPKNSNSDDEEESDSDSDDEGGLSISARNSSQSLAQLIFGNSNMTSTNDDEERHFPASFEEPSPIQGHMSSMNPNHSSTELSKQPHSSHSLSESFFVGGTSELTKKRRSSSALADQFFNLNLPSQDNDNENNYKLDSSDYKSSSPSEVQKKSSPLPPYMNSANAFSGRSTSPNSNSDQISSANSSFRSAHSTLPPRHNTFMFDSDSESEDEYVEDASPPPTGASPESENIRPQNLDNPSSYSSLAQVADRNGIKSPSPDNSHISDNLNEAEKRNFVGQARGLASQFLENWKHHE</sequence>
<feature type="region of interest" description="Disordered" evidence="1">
    <location>
        <begin position="456"/>
        <end position="569"/>
    </location>
</feature>
<feature type="compositionally biased region" description="Low complexity" evidence="1">
    <location>
        <begin position="539"/>
        <end position="555"/>
    </location>
</feature>
<evidence type="ECO:0000259" key="2">
    <source>
        <dbReference type="Pfam" id="PF08550"/>
    </source>
</evidence>
<dbReference type="EMBL" id="JASBNA010000015">
    <property type="protein sequence ID" value="KAK7686857.1"/>
    <property type="molecule type" value="Genomic_DNA"/>
</dbReference>
<gene>
    <name evidence="3" type="ORF">QCA50_009932</name>
</gene>
<feature type="compositionally biased region" description="Low complexity" evidence="1">
    <location>
        <begin position="385"/>
        <end position="436"/>
    </location>
</feature>
<feature type="compositionally biased region" description="Polar residues" evidence="1">
    <location>
        <begin position="788"/>
        <end position="797"/>
    </location>
</feature>
<organism evidence="3 4">
    <name type="scientific">Cerrena zonata</name>
    <dbReference type="NCBI Taxonomy" id="2478898"/>
    <lineage>
        <taxon>Eukaryota</taxon>
        <taxon>Fungi</taxon>
        <taxon>Dikarya</taxon>
        <taxon>Basidiomycota</taxon>
        <taxon>Agaricomycotina</taxon>
        <taxon>Agaricomycetes</taxon>
        <taxon>Polyporales</taxon>
        <taxon>Cerrenaceae</taxon>
        <taxon>Cerrena</taxon>
    </lineage>
</organism>
<comment type="caution">
    <text evidence="3">The sequence shown here is derived from an EMBL/GenBank/DDBJ whole genome shotgun (WGS) entry which is preliminary data.</text>
</comment>
<feature type="region of interest" description="Disordered" evidence="1">
    <location>
        <begin position="586"/>
        <end position="614"/>
    </location>
</feature>
<reference evidence="3 4" key="1">
    <citation type="submission" date="2022-09" db="EMBL/GenBank/DDBJ databases">
        <authorList>
            <person name="Palmer J.M."/>
        </authorList>
    </citation>
    <scope>NUCLEOTIDE SEQUENCE [LARGE SCALE GENOMIC DNA]</scope>
    <source>
        <strain evidence="3 4">DSM 7382</strain>
    </source>
</reference>
<dbReference type="InterPro" id="IPR013860">
    <property type="entry name" value="AreA_GATA"/>
</dbReference>
<feature type="compositionally biased region" description="Acidic residues" evidence="1">
    <location>
        <begin position="456"/>
        <end position="489"/>
    </location>
</feature>
<feature type="region of interest" description="Disordered" evidence="1">
    <location>
        <begin position="709"/>
        <end position="760"/>
    </location>
</feature>
<feature type="compositionally biased region" description="Acidic residues" evidence="1">
    <location>
        <begin position="871"/>
        <end position="881"/>
    </location>
</feature>
<feature type="compositionally biased region" description="Acidic residues" evidence="1">
    <location>
        <begin position="500"/>
        <end position="520"/>
    </location>
</feature>
<dbReference type="PANTHER" id="PTHR28051">
    <property type="entry name" value="PROTEIN MTL1-RELATED"/>
    <property type="match status" value="1"/>
</dbReference>
<dbReference type="GO" id="GO:0005773">
    <property type="term" value="C:vacuole"/>
    <property type="evidence" value="ECO:0007669"/>
    <property type="project" value="GOC"/>
</dbReference>
<keyword evidence="4" id="KW-1185">Reference proteome</keyword>
<dbReference type="Proteomes" id="UP001385951">
    <property type="component" value="Unassembled WGS sequence"/>
</dbReference>
<evidence type="ECO:0000313" key="3">
    <source>
        <dbReference type="EMBL" id="KAK7686857.1"/>
    </source>
</evidence>
<feature type="compositionally biased region" description="Low complexity" evidence="1">
    <location>
        <begin position="90"/>
        <end position="113"/>
    </location>
</feature>
<feature type="compositionally biased region" description="Basic and acidic residues" evidence="1">
    <location>
        <begin position="301"/>
        <end position="322"/>
    </location>
</feature>